<feature type="region of interest" description="Disordered" evidence="5">
    <location>
        <begin position="260"/>
        <end position="279"/>
    </location>
</feature>
<evidence type="ECO:0000256" key="1">
    <source>
        <dbReference type="ARBA" id="ARBA00004123"/>
    </source>
</evidence>
<evidence type="ECO:0000313" key="6">
    <source>
        <dbReference type="EnsemblMetazoa" id="PPA41857.1"/>
    </source>
</evidence>
<accession>A0A8R1Z0M0</accession>
<evidence type="ECO:0000256" key="5">
    <source>
        <dbReference type="SAM" id="MobiDB-lite"/>
    </source>
</evidence>
<keyword evidence="3" id="KW-0804">Transcription</keyword>
<keyword evidence="2" id="KW-0240">DNA-directed RNA polymerase</keyword>
<evidence type="ECO:0000313" key="7">
    <source>
        <dbReference type="Proteomes" id="UP000005239"/>
    </source>
</evidence>
<dbReference type="AlphaFoldDB" id="A0A2A6CNV6"/>
<dbReference type="Proteomes" id="UP000005239">
    <property type="component" value="Unassembled WGS sequence"/>
</dbReference>
<evidence type="ECO:0000256" key="4">
    <source>
        <dbReference type="ARBA" id="ARBA00023242"/>
    </source>
</evidence>
<dbReference type="InterPro" id="IPR007811">
    <property type="entry name" value="RPC4"/>
</dbReference>
<feature type="region of interest" description="Disordered" evidence="5">
    <location>
        <begin position="103"/>
        <end position="141"/>
    </location>
</feature>
<accession>A0A2A6CNV6</accession>
<feature type="compositionally biased region" description="Basic residues" evidence="5">
    <location>
        <begin position="116"/>
        <end position="129"/>
    </location>
</feature>
<organism evidence="6 7">
    <name type="scientific">Pristionchus pacificus</name>
    <name type="common">Parasitic nematode worm</name>
    <dbReference type="NCBI Taxonomy" id="54126"/>
    <lineage>
        <taxon>Eukaryota</taxon>
        <taxon>Metazoa</taxon>
        <taxon>Ecdysozoa</taxon>
        <taxon>Nematoda</taxon>
        <taxon>Chromadorea</taxon>
        <taxon>Rhabditida</taxon>
        <taxon>Rhabditina</taxon>
        <taxon>Diplogasteromorpha</taxon>
        <taxon>Diplogasteroidea</taxon>
        <taxon>Neodiplogasteridae</taxon>
        <taxon>Pristionchus</taxon>
    </lineage>
</organism>
<evidence type="ECO:0000256" key="2">
    <source>
        <dbReference type="ARBA" id="ARBA00022478"/>
    </source>
</evidence>
<protein>
    <submittedName>
        <fullName evidence="6">Uncharacterized protein</fullName>
    </submittedName>
</protein>
<dbReference type="EnsemblMetazoa" id="PPA41857.1">
    <property type="protein sequence ID" value="PPA41857.1"/>
    <property type="gene ID" value="WBGene00280226"/>
</dbReference>
<sequence length="503" mass="54311">DHTSNTIGSLILSTSTSKSNGGLPTVIVETHTNPDDVIENVDGTLDYAASSFSQWRIPRRSEDKEIHCPPVDPSSLTSIGHSDIRNMAGRGRGIPNLALAGMREESRMSNDNQTRGRGRGRGRGGRGGRGRGGAGARAGKPRPELIQTMGVFSDGLHAEDRKKERVKLEFEGGSQKRIKEETTAITEMTKAQVSSARGYAELWESDESGDEEELHDLLRDNFVNDAKSGRVLPLVTPIEEEGQFMKCMSVSSSVKKELMSDDEDEKPSISPVLNEEDPFPTLTRSQEAAEVVEKMMKCGSGDLLLLQIPSIVPILARATVEGRDALVDPAAPQTPPCSSGLPRGKRVGIMKATADGGVELVIGGQRMSLTKNTGGATGYCDTLAMVEVPPSALTSQESSGMFGGRINSKSSGASVSHLGNIKHHMVAALDWSASLANTSPSTKARERKLNDDTQEMGMQWSSIKKEIVSPKKLDRDALESRMDAVSKRRNDRAKFLAKWGTEL</sequence>
<name>A0A2A6CNV6_PRIPA</name>
<dbReference type="GO" id="GO:0003677">
    <property type="term" value="F:DNA binding"/>
    <property type="evidence" value="ECO:0007669"/>
    <property type="project" value="InterPro"/>
</dbReference>
<keyword evidence="4" id="KW-0539">Nucleus</keyword>
<reference evidence="7" key="1">
    <citation type="journal article" date="2008" name="Nat. Genet.">
        <title>The Pristionchus pacificus genome provides a unique perspective on nematode lifestyle and parasitism.</title>
        <authorList>
            <person name="Dieterich C."/>
            <person name="Clifton S.W."/>
            <person name="Schuster L.N."/>
            <person name="Chinwalla A."/>
            <person name="Delehaunty K."/>
            <person name="Dinkelacker I."/>
            <person name="Fulton L."/>
            <person name="Fulton R."/>
            <person name="Godfrey J."/>
            <person name="Minx P."/>
            <person name="Mitreva M."/>
            <person name="Roeseler W."/>
            <person name="Tian H."/>
            <person name="Witte H."/>
            <person name="Yang S.P."/>
            <person name="Wilson R.K."/>
            <person name="Sommer R.J."/>
        </authorList>
    </citation>
    <scope>NUCLEOTIDE SEQUENCE [LARGE SCALE GENOMIC DNA]</scope>
    <source>
        <strain evidence="7">PS312</strain>
    </source>
</reference>
<evidence type="ECO:0000256" key="3">
    <source>
        <dbReference type="ARBA" id="ARBA00023163"/>
    </source>
</evidence>
<gene>
    <name evidence="6" type="primary">WBGene00280226</name>
</gene>
<keyword evidence="7" id="KW-1185">Reference proteome</keyword>
<dbReference type="PANTHER" id="PTHR13408:SF0">
    <property type="entry name" value="DNA-DIRECTED RNA POLYMERASE III SUBUNIT RPC4"/>
    <property type="match status" value="1"/>
</dbReference>
<reference evidence="6" key="2">
    <citation type="submission" date="2022-06" db="UniProtKB">
        <authorList>
            <consortium name="EnsemblMetazoa"/>
        </authorList>
    </citation>
    <scope>IDENTIFICATION</scope>
    <source>
        <strain evidence="6">PS312</strain>
    </source>
</reference>
<dbReference type="PANTHER" id="PTHR13408">
    <property type="entry name" value="DNA-DIRECTED RNA POLYMERASE III"/>
    <property type="match status" value="1"/>
</dbReference>
<dbReference type="GO" id="GO:0005666">
    <property type="term" value="C:RNA polymerase III complex"/>
    <property type="evidence" value="ECO:0000318"/>
    <property type="project" value="GO_Central"/>
</dbReference>
<dbReference type="GO" id="GO:0042797">
    <property type="term" value="P:tRNA transcription by RNA polymerase III"/>
    <property type="evidence" value="ECO:0000318"/>
    <property type="project" value="GO_Central"/>
</dbReference>
<proteinExistence type="predicted"/>
<comment type="subcellular location">
    <subcellularLocation>
        <location evidence="1">Nucleus</location>
    </subcellularLocation>
</comment>
<dbReference type="OrthoDB" id="5836119at2759"/>